<name>A0A8S2AWG1_ARAAE</name>
<protein>
    <submittedName>
        <fullName evidence="3">Uncharacterized protein</fullName>
    </submittedName>
</protein>
<evidence type="ECO:0000256" key="1">
    <source>
        <dbReference type="SAM" id="Coils"/>
    </source>
</evidence>
<keyword evidence="4" id="KW-1185">Reference proteome</keyword>
<feature type="coiled-coil region" evidence="1">
    <location>
        <begin position="531"/>
        <end position="565"/>
    </location>
</feature>
<feature type="region of interest" description="Disordered" evidence="2">
    <location>
        <begin position="380"/>
        <end position="437"/>
    </location>
</feature>
<gene>
    <name evidence="3" type="ORF">AARE701A_LOCUS16398</name>
</gene>
<reference evidence="3" key="1">
    <citation type="submission" date="2021-01" db="EMBL/GenBank/DDBJ databases">
        <authorList>
            <person name="Bezrukov I."/>
        </authorList>
    </citation>
    <scope>NUCLEOTIDE SEQUENCE</scope>
</reference>
<accession>A0A8S2AWG1</accession>
<feature type="compositionally biased region" description="Polar residues" evidence="2">
    <location>
        <begin position="721"/>
        <end position="742"/>
    </location>
</feature>
<sequence>MTYYSVFVDKLMYVVRDGGNSAVHHDDPVEGFDRFEVLIDLTEEPSDRPVYTEAEVEARLAPLGVFTRDVSPVIDWNTEIVGVPTLSTEESVNGMLNSCGLANFGITFIIPRPADRPCNPPRDYICLYEAYFRQCHMWFPIPTLLISFIHHRHLAILQLTPAAICNFVGALTFGAEGGYQVNLRCFEEMTMLKAGRSPGTWVVNNRPNHKFMPGDKVSNFKSWERHYFFVRSDIKSSEAPARHKPSREFPAKYEEVRSAIFRVQNRTWKGVTKERVARIMGRVRKSFVSFAARLRGSPLPLAHASEGGPSAQDPINTSVPELPEVNGGSAEDDLVPVETEIAEHTEDRAEAGTLEVVGPTANSQATAPETIQVDFDLTVPESTGDAPPAEETTALGQRTKSREDKGKGVEVSEKRIASEAGLPEDGPPRKTFCWTRDDPDRPDRFSFQYIGDKYLMRDQEAASQLWRNMTLPGEQAISNPDELVCSAEYKKFARSSFETNALANNLVAWYDRKLKLKLADRGHFKQLSSVFEREKSDHEELRKKYARLEVESETHSAEVASLIDEVARLGRREVELAEEVARLGDREIALMGEVAKLEADLAFSRDHKEKELTRLRNDRFAKVSRTTQKAQARLDKVKGYLKEQEDVVQPKMDALNQSKGAQEIATVLISRGAVISEIDLENLAKEAKIAEEEVYALNIIELTNTDLNMSPDQLGFRRARSSAQVTPVPNQHGSNSELVSQSDIRHVTVKEKDPES</sequence>
<evidence type="ECO:0000256" key="2">
    <source>
        <dbReference type="SAM" id="MobiDB-lite"/>
    </source>
</evidence>
<evidence type="ECO:0000313" key="3">
    <source>
        <dbReference type="EMBL" id="CAE6126451.1"/>
    </source>
</evidence>
<dbReference type="Proteomes" id="UP000682877">
    <property type="component" value="Chromosome 6"/>
</dbReference>
<proteinExistence type="predicted"/>
<feature type="region of interest" description="Disordered" evidence="2">
    <location>
        <begin position="720"/>
        <end position="756"/>
    </location>
</feature>
<evidence type="ECO:0000313" key="4">
    <source>
        <dbReference type="Proteomes" id="UP000682877"/>
    </source>
</evidence>
<feature type="compositionally biased region" description="Basic and acidic residues" evidence="2">
    <location>
        <begin position="743"/>
        <end position="756"/>
    </location>
</feature>
<organism evidence="3 4">
    <name type="scientific">Arabidopsis arenosa</name>
    <name type="common">Sand rock-cress</name>
    <name type="synonym">Cardaminopsis arenosa</name>
    <dbReference type="NCBI Taxonomy" id="38785"/>
    <lineage>
        <taxon>Eukaryota</taxon>
        <taxon>Viridiplantae</taxon>
        <taxon>Streptophyta</taxon>
        <taxon>Embryophyta</taxon>
        <taxon>Tracheophyta</taxon>
        <taxon>Spermatophyta</taxon>
        <taxon>Magnoliopsida</taxon>
        <taxon>eudicotyledons</taxon>
        <taxon>Gunneridae</taxon>
        <taxon>Pentapetalae</taxon>
        <taxon>rosids</taxon>
        <taxon>malvids</taxon>
        <taxon>Brassicales</taxon>
        <taxon>Brassicaceae</taxon>
        <taxon>Camelineae</taxon>
        <taxon>Arabidopsis</taxon>
    </lineage>
</organism>
<feature type="compositionally biased region" description="Basic and acidic residues" evidence="2">
    <location>
        <begin position="400"/>
        <end position="417"/>
    </location>
</feature>
<dbReference type="PANTHER" id="PTHR31099:SF45">
    <property type="entry name" value="DUF1204 DOMAIN-CONTAINING PROTEIN-RELATED"/>
    <property type="match status" value="1"/>
</dbReference>
<keyword evidence="1" id="KW-0175">Coiled coil</keyword>
<dbReference type="AlphaFoldDB" id="A0A8S2AWG1"/>
<dbReference type="EMBL" id="LR999456">
    <property type="protein sequence ID" value="CAE6126451.1"/>
    <property type="molecule type" value="Genomic_DNA"/>
</dbReference>
<dbReference type="PANTHER" id="PTHR31099">
    <property type="entry name" value="OS06G0165300 PROTEIN"/>
    <property type="match status" value="1"/>
</dbReference>